<reference evidence="2" key="1">
    <citation type="submission" date="2020-06" db="EMBL/GenBank/DDBJ databases">
        <title>WGS assembly of Ceratodon purpureus strain R40.</title>
        <authorList>
            <person name="Carey S.B."/>
            <person name="Jenkins J."/>
            <person name="Shu S."/>
            <person name="Lovell J.T."/>
            <person name="Sreedasyam A."/>
            <person name="Maumus F."/>
            <person name="Tiley G.P."/>
            <person name="Fernandez-Pozo N."/>
            <person name="Barry K."/>
            <person name="Chen C."/>
            <person name="Wang M."/>
            <person name="Lipzen A."/>
            <person name="Daum C."/>
            <person name="Saski C.A."/>
            <person name="Payton A.C."/>
            <person name="Mcbreen J.C."/>
            <person name="Conrad R.E."/>
            <person name="Kollar L.M."/>
            <person name="Olsson S."/>
            <person name="Huttunen S."/>
            <person name="Landis J.B."/>
            <person name="Wickett N.J."/>
            <person name="Johnson M.G."/>
            <person name="Rensing S.A."/>
            <person name="Grimwood J."/>
            <person name="Schmutz J."/>
            <person name="Mcdaniel S.F."/>
        </authorList>
    </citation>
    <scope>NUCLEOTIDE SEQUENCE</scope>
    <source>
        <strain evidence="2">R40</strain>
    </source>
</reference>
<keyword evidence="3" id="KW-1185">Reference proteome</keyword>
<accession>A0A8T0HUT5</accession>
<feature type="transmembrane region" description="Helical" evidence="1">
    <location>
        <begin position="186"/>
        <end position="204"/>
    </location>
</feature>
<keyword evidence="1" id="KW-0472">Membrane</keyword>
<dbReference type="EMBL" id="CM026426">
    <property type="protein sequence ID" value="KAG0574790.1"/>
    <property type="molecule type" value="Genomic_DNA"/>
</dbReference>
<evidence type="ECO:0000313" key="3">
    <source>
        <dbReference type="Proteomes" id="UP000822688"/>
    </source>
</evidence>
<evidence type="ECO:0000256" key="1">
    <source>
        <dbReference type="SAM" id="Phobius"/>
    </source>
</evidence>
<dbReference type="Proteomes" id="UP000822688">
    <property type="component" value="Chromosome V"/>
</dbReference>
<protein>
    <submittedName>
        <fullName evidence="2">Uncharacterized protein</fullName>
    </submittedName>
</protein>
<keyword evidence="1" id="KW-0812">Transmembrane</keyword>
<dbReference type="AlphaFoldDB" id="A0A8T0HUT5"/>
<sequence>MFGIGTIAWLHGMSSFGNPIKKDLEWHNMVRSIVLKTAEDVTDVLTAMHDINKSNENSHVKQNLVLTLHRMQKIGSLPLEKFKDILTFEELAAAKKQQDVPLEKRPWYPLSRAKFLDYIYSQEMEAGDEGQRRYEEETPRRRQTADGFNAAINGAMELKRKALTAPFNKFLAIANPANRRNSLPEVLDFFIIFFFISLRIFAASHM</sequence>
<organism evidence="2 3">
    <name type="scientific">Ceratodon purpureus</name>
    <name type="common">Fire moss</name>
    <name type="synonym">Dicranum purpureum</name>
    <dbReference type="NCBI Taxonomy" id="3225"/>
    <lineage>
        <taxon>Eukaryota</taxon>
        <taxon>Viridiplantae</taxon>
        <taxon>Streptophyta</taxon>
        <taxon>Embryophyta</taxon>
        <taxon>Bryophyta</taxon>
        <taxon>Bryophytina</taxon>
        <taxon>Bryopsida</taxon>
        <taxon>Dicranidae</taxon>
        <taxon>Pseudoditrichales</taxon>
        <taxon>Ditrichaceae</taxon>
        <taxon>Ceratodon</taxon>
    </lineage>
</organism>
<proteinExistence type="predicted"/>
<evidence type="ECO:0000313" key="2">
    <source>
        <dbReference type="EMBL" id="KAG0574790.1"/>
    </source>
</evidence>
<comment type="caution">
    <text evidence="2">The sequence shown here is derived from an EMBL/GenBank/DDBJ whole genome shotgun (WGS) entry which is preliminary data.</text>
</comment>
<keyword evidence="1" id="KW-1133">Transmembrane helix</keyword>
<name>A0A8T0HUT5_CERPU</name>
<gene>
    <name evidence="2" type="ORF">KC19_VG291500</name>
</gene>